<dbReference type="Proteomes" id="UP001056778">
    <property type="component" value="Chromosome 3"/>
</dbReference>
<gene>
    <name evidence="1" type="ORF">MML48_3g00009336</name>
</gene>
<dbReference type="EMBL" id="CM043017">
    <property type="protein sequence ID" value="KAI4465356.1"/>
    <property type="molecule type" value="Genomic_DNA"/>
</dbReference>
<accession>A0ACB9TEY6</accession>
<name>A0ACB9TEY6_HOLOL</name>
<protein>
    <submittedName>
        <fullName evidence="1">Midasin-related</fullName>
    </submittedName>
</protein>
<organism evidence="1 2">
    <name type="scientific">Holotrichia oblita</name>
    <name type="common">Chafer beetle</name>
    <dbReference type="NCBI Taxonomy" id="644536"/>
    <lineage>
        <taxon>Eukaryota</taxon>
        <taxon>Metazoa</taxon>
        <taxon>Ecdysozoa</taxon>
        <taxon>Arthropoda</taxon>
        <taxon>Hexapoda</taxon>
        <taxon>Insecta</taxon>
        <taxon>Pterygota</taxon>
        <taxon>Neoptera</taxon>
        <taxon>Endopterygota</taxon>
        <taxon>Coleoptera</taxon>
        <taxon>Polyphaga</taxon>
        <taxon>Scarabaeiformia</taxon>
        <taxon>Scarabaeidae</taxon>
        <taxon>Melolonthinae</taxon>
        <taxon>Holotrichia</taxon>
    </lineage>
</organism>
<sequence length="2077" mass="235168">MKTKKISAAFVQNLKEFASKNTKFKLLLSDINLNNPTIANINKIFTTLSNAILESQLTVHIADIFKTEILTILSNIVHNAELSWVHENHLRICLALSKLVNVHPDILSLVIEYFERLPAPFVKPQFEGFSSAKKSKMDMNNEILISDLEVVTISYMFLKSSPDYFRHKWHWSEFITKYIISEDHMIQWICCQCIGIITAMNPYQLYKFINEVLSRSMVIESSINFEANTTPKVTQDINSIDIPTYLSSNNISDKRTSIVAFGGISVPIYKKSSKLQIKLVEVDSTRNNLRKLAMGVMSNKPINLLGPVGSGKSLMVEYMAEKTGRVLGEDFIKIQLGDQTDSKMLLGTYRCTDIPGEFVWQPGVLTQAVIEGSWLLLEDIDSASTDIASLLCGLLENGHLSVPGYRDFVHVKPGFQLFVTQRLVSSITGYHKKRSHGCDILDKHLLSFNIEPLSNNELQQVIITLFPVLETITSRIVSVFEVFTKSCDENERVHNGGRLVSTRDLFKWCSRAIVDYDVSSTTSALKILQDAIDIFCCSYHDKDARLNLAKVISSHLGIISENATYFCTQYKPNLSLTLETFKAGRATLKRMDNVREASVKFCFTRPSACLLESIMCCIVANEPVLLVGETGTGKTSTVQFLARTLGQELIVINMNQQSDSADLLGGFKPVDLKFIVAPLRKEFENIFRSYFNVDQNKKFLSHIAYCFNTCLYNELVLLMKKSYGAAMQRLTKQSETNIGRKRKSEQSDESESKPVDCQEEILEKWRDFGRKLERLELQLKHRNALAFTFIEGSLVKAVEKGQWVLLDEINLANAETLECLSSLLEGPRGSLNLLERGDKKPIKRHPNFTLFACMNPSTDVGKKDLPSGLRNRFTEFFVDELTENTDLLMLANSYLEAKSLKENKIERLVKFYLKVRKEAQLNLADGLGQKPHFSLRSFCRALYIAAKNPCGHIIRSLYEAFCLSFLTQLDLNSYNIVEEMITDHIVGSGQEFKSIMKHNIPKPYGSFDNYIQLEGYWVPLGPLECVVSDSYILTKSVKKNLKDLVRIVSIGQLPVLLQGDTSVGKTSLIIYLANASGHKCVRINNHEHTDLQEYVGSYVADVNGKLVFREGLLVEAMRKGNWIILDELNLAPSDVLEALNRVLDDNREIFIPETQEVVKAHPHFMLFATQNPPGSYGGRKVLSRAFRNRFIELHFNEIPSDELEIILHQRCQMAPSYAKKMIHIMKDLQTRRRGSAAFSGKYGFITLRDLFRWGERYRLAENKSTLYDWDQHIADEGYLLLAGKVRKATEKVEIAMVIKKHMKREVDPHLLFTLSEKTSAATRSILEKIEQNKTKHSNIVWTFSMRQLAVLLSKALEFHEPALLVGETGGGKTTVCDLLAEYNNQKLITVNCHMHTESGDFIGGLRPVRDHTGEDVNKLFEWVDGPLIEAMVNGTVFLADEISLADDSVLERLNSLLEPERMLLLAEKGIDINNMENSELVVAHRNFHFIGTMNPGGDFGKKELSPALRNRFTEIWCEPCNNKSDLVDIINHNIKSDLKGTNVDIGILIMDFIEWFRNEEIGKRFTISIRDILTWVNFINMSSETMNLGDMYMNGACLTFLDSFGSGVTSSESDYTLMHFKAKSLEYIAEQLRKYNLHTSSLFESSRSVEKRDQLFGINPFYIKVGSGVPEDISFTFDVPTIKHNTLKLLRGLQLKKAILLEGSPGVGKTSLVVALAKSTNNKIYRVNLSDQTDISDLFGADLPVEGGESGQFSWRDGPLLQALKKGHWILLDELNLASQSVLEGLNACLDHRGEIFIPELGKTFHVKPGTKFFACQNPLIQGGSRRGLPKSFLNRFTQVYISGLSDKDYLYILKNQFPQIPTNILSKMVEFNDKLAKELASNTFGSKGGPWECNLRDLTRWCEVTLYNYNNLLENKHYSPESTVKLIYGNRLRTFEDRRQLEILFEATFNRKFAAESTTVYVTKSDVYFGDVCLKREINECDMNVHKQKETCLILRSQLKDLRSLTYCLNMNWMSILVGDSGCGKTSIVRTLAYLAGKPLHTLPMTTAMDTSDLLGGFEQVRFFFNLSAIFGLGTL</sequence>
<reference evidence="1" key="1">
    <citation type="submission" date="2022-04" db="EMBL/GenBank/DDBJ databases">
        <title>Chromosome-scale genome assembly of Holotrichia oblita Faldermann.</title>
        <authorList>
            <person name="Rongchong L."/>
        </authorList>
    </citation>
    <scope>NUCLEOTIDE SEQUENCE</scope>
    <source>
        <strain evidence="1">81SQS9</strain>
    </source>
</reference>
<evidence type="ECO:0000313" key="2">
    <source>
        <dbReference type="Proteomes" id="UP001056778"/>
    </source>
</evidence>
<proteinExistence type="predicted"/>
<evidence type="ECO:0000313" key="1">
    <source>
        <dbReference type="EMBL" id="KAI4465356.1"/>
    </source>
</evidence>
<keyword evidence="2" id="KW-1185">Reference proteome</keyword>
<comment type="caution">
    <text evidence="1">The sequence shown here is derived from an EMBL/GenBank/DDBJ whole genome shotgun (WGS) entry which is preliminary data.</text>
</comment>